<organism evidence="2 3">
    <name type="scientific">Spinacia oleracea</name>
    <name type="common">Spinach</name>
    <dbReference type="NCBI Taxonomy" id="3562"/>
    <lineage>
        <taxon>Eukaryota</taxon>
        <taxon>Viridiplantae</taxon>
        <taxon>Streptophyta</taxon>
        <taxon>Embryophyta</taxon>
        <taxon>Tracheophyta</taxon>
        <taxon>Spermatophyta</taxon>
        <taxon>Magnoliopsida</taxon>
        <taxon>eudicotyledons</taxon>
        <taxon>Gunneridae</taxon>
        <taxon>Pentapetalae</taxon>
        <taxon>Caryophyllales</taxon>
        <taxon>Chenopodiaceae</taxon>
        <taxon>Chenopodioideae</taxon>
        <taxon>Anserineae</taxon>
        <taxon>Spinacia</taxon>
    </lineage>
</organism>
<dbReference type="Proteomes" id="UP000813463">
    <property type="component" value="Chromosome 4"/>
</dbReference>
<feature type="region of interest" description="Disordered" evidence="1">
    <location>
        <begin position="499"/>
        <end position="647"/>
    </location>
</feature>
<name>A0A9R0K136_SPIOL</name>
<feature type="compositionally biased region" description="Polar residues" evidence="1">
    <location>
        <begin position="451"/>
        <end position="475"/>
    </location>
</feature>
<feature type="compositionally biased region" description="Polar residues" evidence="1">
    <location>
        <begin position="49"/>
        <end position="60"/>
    </location>
</feature>
<dbReference type="PANTHER" id="PTHR31115">
    <property type="entry name" value="OS05G0107300 PROTEIN"/>
    <property type="match status" value="1"/>
</dbReference>
<feature type="compositionally biased region" description="Polar residues" evidence="1">
    <location>
        <begin position="1147"/>
        <end position="1168"/>
    </location>
</feature>
<feature type="region of interest" description="Disordered" evidence="1">
    <location>
        <begin position="1"/>
        <end position="65"/>
    </location>
</feature>
<reference evidence="3" key="2">
    <citation type="submission" date="2025-08" db="UniProtKB">
        <authorList>
            <consortium name="RefSeq"/>
        </authorList>
    </citation>
    <scope>IDENTIFICATION</scope>
    <source>
        <tissue evidence="3">Leaf</tissue>
    </source>
</reference>
<feature type="compositionally biased region" description="Polar residues" evidence="1">
    <location>
        <begin position="10"/>
        <end position="32"/>
    </location>
</feature>
<dbReference type="PANTHER" id="PTHR31115:SF2">
    <property type="entry name" value="OS05G0107300 PROTEIN"/>
    <property type="match status" value="1"/>
</dbReference>
<accession>A0A9R0K136</accession>
<dbReference type="AlphaFoldDB" id="A0A9R0K136"/>
<feature type="region of interest" description="Disordered" evidence="1">
    <location>
        <begin position="165"/>
        <end position="402"/>
    </location>
</feature>
<feature type="compositionally biased region" description="Basic and acidic residues" evidence="1">
    <location>
        <begin position="329"/>
        <end position="338"/>
    </location>
</feature>
<proteinExistence type="predicted"/>
<feature type="region of interest" description="Disordered" evidence="1">
    <location>
        <begin position="1107"/>
        <end position="1168"/>
    </location>
</feature>
<evidence type="ECO:0000313" key="3">
    <source>
        <dbReference type="RefSeq" id="XP_021853913.1"/>
    </source>
</evidence>
<sequence>MAGNAKFELSSVSPDDSGFSGNYSNGQRSSYVGPSLDRSGSFREGSDGRNYSSGSGTSKMNALPMADLPPLSQCLTLEPFAIGDLKNTRAGEWKRAVGYSFGNATEDNSFGAGHSKPPPTIVAEELKRFKASVSDGSHKARSRVKRLDDSCNRLIKYLEASNSKKQIQNERSGGSNLLKMGTQSHRSSPEDRNKNIGLNKRARTPMGDMRAEGRSNGVPRQNLVLGKDKDGAKEGSSDLGEEKIRRLPAGGEGWDKKMKRKRSVSSVFPRSVDGDGELKRTMHARLGNDSGIHSSDVHGFRPGSSNGPTGSNKLERAPSPVSLSARMTTKNELDKTSLSRELTGVNKERLLPKGNSKLNMREDSHGFSPSSITKGKASRAHRTGPASVGNSSPSFSRMSGTEDWEQPLNVNKVHSLAGVNNRKRPVPADSSVMAHWVGQRRPQKISRNRRTNIVSPTSNHEEAQISSEGCTPSDFSTRITGAVNASYPVRNIMSSSQQLKAKLDNAPSPARLSEGEETSAVDNRLKDKEGSEFDDKSSNTHQHVSPSGLFTKKSKLLTKDEIGDGVRRQGRSGRGSSLPKGSISPLREKLENSTVGKPVRSSRPGSEKNGSKSGRPPLKKHSDRKGFTRLGPLPNSSSPDFTGESDDDREELIAAAQFACNASYNGCSSSFWKRMEPLFNFRPEDKSFLEEQLKILEDHSNEKQMSSVGDNVLRHVSQIEYFRTQCSASGESKICTLDNGLTKTGGFINHFQDNDSSYRGSDSHKGPTSLTPLYQRVLSALIVEDDLEEYDENRFRDDPCMENRISCNGNASHRFSNIQVPVHEEIEEDDYGFKHPAGQTGPGFHRNDTNGSLAIHIDTSGNSSFECEYDQMCVDEKLLLELQSVGLYPEPVPDLAEGEDELINQEIVQLKNHLSQQAGEKKAYFDNLYKAVKDKEVEGRDLERLAMNRLIELAYRKLLATRGSSAARIGISKVSRHVALACIKRTLARCRKFEDAGKSCFSEPSLREILLAVPSNNVGAASGIQAEQNVRLDSRTSGAYVVGLEPLDPQNDNSDRGFPFDTYDHQSDQAFAKNGPILNRGKKKEVLLDDVGGNGALRCTAALGSSVMGGAKGKRSDRDSGVKAGRPSISNLRGERKTKSKPKQKAAQLSTHPVQPSGNNVSNDMFGNNSNRKREGLISPGNILDSSKECKDVMDLSSLPLSEIDSIEDLGVANEFEGHQDLSTWLNFDEDGLQDHDSMGLEIPMDDLSELNMLI</sequence>
<evidence type="ECO:0000256" key="1">
    <source>
        <dbReference type="SAM" id="MobiDB-lite"/>
    </source>
</evidence>
<feature type="compositionally biased region" description="Polar residues" evidence="1">
    <location>
        <begin position="165"/>
        <end position="186"/>
    </location>
</feature>
<dbReference type="RefSeq" id="XP_021853913.1">
    <property type="nucleotide sequence ID" value="XM_021998221.2"/>
</dbReference>
<dbReference type="KEGG" id="soe:110793356"/>
<gene>
    <name evidence="3" type="primary">LOC110793356</name>
</gene>
<reference evidence="2" key="1">
    <citation type="journal article" date="2021" name="Nat. Commun.">
        <title>Genomic analyses provide insights into spinach domestication and the genetic basis of agronomic traits.</title>
        <authorList>
            <person name="Cai X."/>
            <person name="Sun X."/>
            <person name="Xu C."/>
            <person name="Sun H."/>
            <person name="Wang X."/>
            <person name="Ge C."/>
            <person name="Zhang Z."/>
            <person name="Wang Q."/>
            <person name="Fei Z."/>
            <person name="Jiao C."/>
            <person name="Wang Q."/>
        </authorList>
    </citation>
    <scope>NUCLEOTIDE SEQUENCE [LARGE SCALE GENOMIC DNA]</scope>
    <source>
        <strain evidence="2">cv. Varoflay</strain>
    </source>
</reference>
<dbReference type="GeneID" id="110793356"/>
<feature type="compositionally biased region" description="Polar residues" evidence="1">
    <location>
        <begin position="388"/>
        <end position="399"/>
    </location>
</feature>
<feature type="compositionally biased region" description="Basic and acidic residues" evidence="1">
    <location>
        <begin position="557"/>
        <end position="567"/>
    </location>
</feature>
<evidence type="ECO:0000313" key="2">
    <source>
        <dbReference type="Proteomes" id="UP000813463"/>
    </source>
</evidence>
<keyword evidence="2" id="KW-1185">Reference proteome</keyword>
<feature type="compositionally biased region" description="Basic and acidic residues" evidence="1">
    <location>
        <begin position="226"/>
        <end position="245"/>
    </location>
</feature>
<protein>
    <submittedName>
        <fullName evidence="3">Uncharacterized protein isoform X1</fullName>
    </submittedName>
</protein>
<feature type="region of interest" description="Disordered" evidence="1">
    <location>
        <begin position="416"/>
        <end position="475"/>
    </location>
</feature>
<feature type="compositionally biased region" description="Basic residues" evidence="1">
    <location>
        <begin position="441"/>
        <end position="450"/>
    </location>
</feature>
<dbReference type="OrthoDB" id="1915143at2759"/>
<feature type="compositionally biased region" description="Polar residues" evidence="1">
    <location>
        <begin position="303"/>
        <end position="312"/>
    </location>
</feature>
<feature type="compositionally biased region" description="Basic and acidic residues" evidence="1">
    <location>
        <begin position="523"/>
        <end position="538"/>
    </location>
</feature>